<comment type="pathway">
    <text evidence="2 14 15">Porphyrin-containing compound metabolism; protoporphyrin-IX biosynthesis; protoporphyrin-IX from protoporphyrinogen-IX: step 1/1.</text>
</comment>
<organism evidence="16 17">
    <name type="scientific">Simonsiella muelleri ATCC 29453</name>
    <dbReference type="NCBI Taxonomy" id="641147"/>
    <lineage>
        <taxon>Bacteria</taxon>
        <taxon>Pseudomonadati</taxon>
        <taxon>Pseudomonadota</taxon>
        <taxon>Betaproteobacteria</taxon>
        <taxon>Neisseriales</taxon>
        <taxon>Neisseriaceae</taxon>
        <taxon>Simonsiella</taxon>
    </lineage>
</organism>
<dbReference type="Pfam" id="PF03653">
    <property type="entry name" value="UPF0093"/>
    <property type="match status" value="1"/>
</dbReference>
<dbReference type="PANTHER" id="PTHR40255">
    <property type="entry name" value="UPF0093 MEMBRANE PROTEIN SLR1790"/>
    <property type="match status" value="1"/>
</dbReference>
<protein>
    <recommendedName>
        <fullName evidence="4 14">Protoporphyrinogen IX oxidase</fullName>
        <shortName evidence="14">PPO</shortName>
        <ecNumber evidence="14 15">1.3.99.-</ecNumber>
    </recommendedName>
</protein>
<feature type="transmembrane region" description="Helical" evidence="14">
    <location>
        <begin position="65"/>
        <end position="85"/>
    </location>
</feature>
<reference evidence="16 17" key="1">
    <citation type="submission" date="2010-03" db="EMBL/GenBank/DDBJ databases">
        <authorList>
            <consortium name="The Broad Institute Genome Sequencing Platform"/>
            <person name="Ward D."/>
            <person name="Earl A."/>
            <person name="Feldgarden M."/>
            <person name="Gevers D."/>
            <person name="Young S."/>
            <person name="Zeng Q."/>
            <person name="Koehrsen M."/>
            <person name="Alvarado L."/>
            <person name="Berlin A.M."/>
            <person name="Borenstein D."/>
            <person name="Chapman S.B."/>
            <person name="Chen Z."/>
            <person name="Engels R."/>
            <person name="Freedman E."/>
            <person name="Gellesch M."/>
            <person name="Goldberg J."/>
            <person name="Griggs A."/>
            <person name="Gujja S."/>
            <person name="Heilman E.R."/>
            <person name="Heiman D.I."/>
            <person name="Hepburn T.A."/>
            <person name="Howarth C."/>
            <person name="Jen D."/>
            <person name="Larson L."/>
            <person name="Mehta T."/>
            <person name="Park D."/>
            <person name="Pearson M."/>
            <person name="Richards J."/>
            <person name="Roberts A."/>
            <person name="Saif S."/>
            <person name="Shea T.D."/>
            <person name="Shenoy N."/>
            <person name="Sisk P."/>
            <person name="Stolte C."/>
            <person name="Sykes S.N."/>
            <person name="Walk T."/>
            <person name="White J."/>
            <person name="Yandava C."/>
            <person name="Izard J."/>
            <person name="Baranova O.V."/>
            <person name="Blanton J.M."/>
            <person name="Tanner A.C."/>
            <person name="Dewhirst F."/>
            <person name="Haas B."/>
            <person name="Nusbaum C."/>
            <person name="Birren B."/>
        </authorList>
    </citation>
    <scope>NUCLEOTIDE SEQUENCE [LARGE SCALE GENOMIC DNA]</scope>
    <source>
        <strain evidence="16 17">ATCC 29453</strain>
    </source>
</reference>
<dbReference type="PANTHER" id="PTHR40255:SF1">
    <property type="entry name" value="PROTOPORPHYRINOGEN IX OXIDASE"/>
    <property type="match status" value="1"/>
</dbReference>
<dbReference type="EMBL" id="ADCY02000006">
    <property type="protein sequence ID" value="EFG31907.2"/>
    <property type="molecule type" value="Genomic_DNA"/>
</dbReference>
<comment type="subcellular location">
    <subcellularLocation>
        <location evidence="1 14">Cell membrane</location>
        <topology evidence="1 14">Multi-pass membrane protein</topology>
    </subcellularLocation>
</comment>
<dbReference type="AlphaFoldDB" id="V9HE16"/>
<dbReference type="HAMAP" id="MF_02239">
    <property type="entry name" value="HemJ"/>
    <property type="match status" value="1"/>
</dbReference>
<keyword evidence="11 14" id="KW-0408">Iron</keyword>
<feature type="transmembrane region" description="Helical" evidence="14">
    <location>
        <begin position="106"/>
        <end position="124"/>
    </location>
</feature>
<evidence type="ECO:0000256" key="7">
    <source>
        <dbReference type="ARBA" id="ARBA00022692"/>
    </source>
</evidence>
<dbReference type="EC" id="1.3.99.-" evidence="14 15"/>
<gene>
    <name evidence="16" type="ORF">HMPREF9021_00309</name>
</gene>
<comment type="caution">
    <text evidence="14">Lacks conserved residue(s) required for the propagation of feature annotation.</text>
</comment>
<comment type="similarity">
    <text evidence="3 14 15">Belongs to the HemJ family.</text>
</comment>
<dbReference type="InterPro" id="IPR005265">
    <property type="entry name" value="HemJ-like"/>
</dbReference>
<dbReference type="PIRSF" id="PIRSF004638">
    <property type="entry name" value="UCP004638"/>
    <property type="match status" value="1"/>
</dbReference>
<proteinExistence type="inferred from homology"/>
<dbReference type="GO" id="GO:0046872">
    <property type="term" value="F:metal ion binding"/>
    <property type="evidence" value="ECO:0007669"/>
    <property type="project" value="UniProtKB-UniRule"/>
</dbReference>
<evidence type="ECO:0000256" key="2">
    <source>
        <dbReference type="ARBA" id="ARBA00005073"/>
    </source>
</evidence>
<evidence type="ECO:0000256" key="1">
    <source>
        <dbReference type="ARBA" id="ARBA00004651"/>
    </source>
</evidence>
<reference evidence="16 17" key="2">
    <citation type="submission" date="2011-10" db="EMBL/GenBank/DDBJ databases">
        <title>The Genome Sequence of Simonsiella muelleri ATCC 29453.</title>
        <authorList>
            <consortium name="The Broad Institute Genome Sequencing Platform"/>
            <consortium name="The Broad Institute Genome Sequencing Center for Infectious Disease"/>
            <person name="Earl A."/>
            <person name="Ward D."/>
            <person name="Feldgarden M."/>
            <person name="Gevers D."/>
            <person name="Izard J."/>
            <person name="Baranova O.V."/>
            <person name="Blanton J.M."/>
            <person name="Tanner A.C."/>
            <person name="Dewhirst F."/>
            <person name="Young S.K."/>
            <person name="Zeng Q."/>
            <person name="Gargeya S."/>
            <person name="Fitzgerald M."/>
            <person name="Haas B."/>
            <person name="Abouelleil A."/>
            <person name="Alvarado L."/>
            <person name="Arachchi H.M."/>
            <person name="Berlin A."/>
            <person name="Brown A."/>
            <person name="Chapman S.B."/>
            <person name="Chen Z."/>
            <person name="Dunbar C."/>
            <person name="Freedman E."/>
            <person name="Gearin G."/>
            <person name="Goldberg J."/>
            <person name="Griggs A."/>
            <person name="Gujja S."/>
            <person name="Heiman D."/>
            <person name="Howarth C."/>
            <person name="Larson L."/>
            <person name="Lui A."/>
            <person name="MacDonald P.J.P."/>
            <person name="Montmayeur A."/>
            <person name="Murphy C."/>
            <person name="Neiman D."/>
            <person name="Pearson M."/>
            <person name="Priest M."/>
            <person name="Roberts A."/>
            <person name="Saif S."/>
            <person name="Shea T."/>
            <person name="Shenoy N."/>
            <person name="Sisk P."/>
            <person name="Stolte C."/>
            <person name="Sykes S."/>
            <person name="Wortman J."/>
            <person name="Nusbaum C."/>
            <person name="Birren B."/>
        </authorList>
    </citation>
    <scope>NUCLEOTIDE SEQUENCE [LARGE SCALE GENOMIC DNA]</scope>
    <source>
        <strain evidence="16 17">ATCC 29453</strain>
    </source>
</reference>
<keyword evidence="9 14" id="KW-1133">Transmembrane helix</keyword>
<evidence type="ECO:0000256" key="3">
    <source>
        <dbReference type="ARBA" id="ARBA00006501"/>
    </source>
</evidence>
<evidence type="ECO:0000256" key="9">
    <source>
        <dbReference type="ARBA" id="ARBA00022989"/>
    </source>
</evidence>
<comment type="subunit">
    <text evidence="14">Homodimer.</text>
</comment>
<comment type="catalytic activity">
    <reaction evidence="13 14 15">
        <text>protoporphyrinogen IX + 3 A = protoporphyrin IX + 3 AH2</text>
        <dbReference type="Rhea" id="RHEA:62000"/>
        <dbReference type="ChEBI" id="CHEBI:13193"/>
        <dbReference type="ChEBI" id="CHEBI:17499"/>
        <dbReference type="ChEBI" id="CHEBI:57306"/>
        <dbReference type="ChEBI" id="CHEBI:57307"/>
    </reaction>
</comment>
<keyword evidence="8 14" id="KW-0479">Metal-binding</keyword>
<keyword evidence="17" id="KW-1185">Reference proteome</keyword>
<keyword evidence="12 14" id="KW-0472">Membrane</keyword>
<accession>V9HE16</accession>
<evidence type="ECO:0000256" key="15">
    <source>
        <dbReference type="PIRNR" id="PIRNR004638"/>
    </source>
</evidence>
<sequence>MISWFAGLFYLPRIYVNLAMKSNISTEYQHLLIMARKLYRFMTPWCVGAVVCGLLIPAFSFGYRAGWIHIKILCAILLIIYHFYCGLILRQFEHGQNSRSHKWYRVFNELPVFVLILAIYFVIYKPF</sequence>
<dbReference type="GO" id="GO:0006782">
    <property type="term" value="P:protoporphyrinogen IX biosynthetic process"/>
    <property type="evidence" value="ECO:0007669"/>
    <property type="project" value="UniProtKB-UniRule"/>
</dbReference>
<keyword evidence="5 14" id="KW-1003">Cell membrane</keyword>
<keyword evidence="10 14" id="KW-0560">Oxidoreductase</keyword>
<comment type="cofactor">
    <cofactor evidence="14 15">
        <name>heme b</name>
        <dbReference type="ChEBI" id="CHEBI:60344"/>
    </cofactor>
    <text evidence="14 15">Binds 1 heme b (iron(II)-protoporphyrin IX) group per subunit.</text>
</comment>
<dbReference type="eggNOG" id="COG1981">
    <property type="taxonomic scope" value="Bacteria"/>
</dbReference>
<evidence type="ECO:0000313" key="17">
    <source>
        <dbReference type="Proteomes" id="UP000017813"/>
    </source>
</evidence>
<evidence type="ECO:0000256" key="10">
    <source>
        <dbReference type="ARBA" id="ARBA00023002"/>
    </source>
</evidence>
<evidence type="ECO:0000256" key="12">
    <source>
        <dbReference type="ARBA" id="ARBA00023136"/>
    </source>
</evidence>
<feature type="transmembrane region" description="Helical" evidence="14">
    <location>
        <begin position="38"/>
        <end position="59"/>
    </location>
</feature>
<evidence type="ECO:0000256" key="11">
    <source>
        <dbReference type="ARBA" id="ARBA00023004"/>
    </source>
</evidence>
<evidence type="ECO:0000256" key="13">
    <source>
        <dbReference type="ARBA" id="ARBA00048390"/>
    </source>
</evidence>
<dbReference type="GO" id="GO:0070818">
    <property type="term" value="F:protoporphyrinogen oxidase activity"/>
    <property type="evidence" value="ECO:0007669"/>
    <property type="project" value="UniProtKB-UniRule"/>
</dbReference>
<dbReference type="HOGENOM" id="CLU_125006_2_0_4"/>
<evidence type="ECO:0000256" key="5">
    <source>
        <dbReference type="ARBA" id="ARBA00022475"/>
    </source>
</evidence>
<evidence type="ECO:0000256" key="8">
    <source>
        <dbReference type="ARBA" id="ARBA00022723"/>
    </source>
</evidence>
<comment type="function">
    <text evidence="14 15">Catalyzes the oxidation of protoporphyrinogen IX to protoporphyrin IX.</text>
</comment>
<feature type="binding site" description="axial binding residue" evidence="14">
    <location>
        <position position="71"/>
    </location>
    <ligand>
        <name>heme</name>
        <dbReference type="ChEBI" id="CHEBI:30413"/>
    </ligand>
    <ligandPart>
        <name>Fe</name>
        <dbReference type="ChEBI" id="CHEBI:18248"/>
    </ligandPart>
</feature>
<dbReference type="STRING" id="641147.HMPREF9021_00309"/>
<keyword evidence="7 14" id="KW-0812">Transmembrane</keyword>
<evidence type="ECO:0000256" key="6">
    <source>
        <dbReference type="ARBA" id="ARBA00022617"/>
    </source>
</evidence>
<keyword evidence="6 14" id="KW-0349">Heme</keyword>
<dbReference type="UniPathway" id="UPA00251">
    <property type="reaction ID" value="UER00324"/>
</dbReference>
<name>V9HE16_9NEIS</name>
<dbReference type="GO" id="GO:0005886">
    <property type="term" value="C:plasma membrane"/>
    <property type="evidence" value="ECO:0007669"/>
    <property type="project" value="UniProtKB-SubCell"/>
</dbReference>
<evidence type="ECO:0000256" key="14">
    <source>
        <dbReference type="HAMAP-Rule" id="MF_02239"/>
    </source>
</evidence>
<evidence type="ECO:0000256" key="4">
    <source>
        <dbReference type="ARBA" id="ARBA00017504"/>
    </source>
</evidence>
<comment type="caution">
    <text evidence="16">The sequence shown here is derived from an EMBL/GenBank/DDBJ whole genome shotgun (WGS) entry which is preliminary data.</text>
</comment>
<evidence type="ECO:0000313" key="16">
    <source>
        <dbReference type="EMBL" id="EFG31907.2"/>
    </source>
</evidence>
<dbReference type="Proteomes" id="UP000017813">
    <property type="component" value="Unassembled WGS sequence"/>
</dbReference>